<dbReference type="Proteomes" id="UP000236729">
    <property type="component" value="Unassembled WGS sequence"/>
</dbReference>
<evidence type="ECO:0000313" key="2">
    <source>
        <dbReference type="EMBL" id="SFD24041.1"/>
    </source>
</evidence>
<reference evidence="3 4" key="1">
    <citation type="submission" date="2016-10" db="EMBL/GenBank/DDBJ databases">
        <authorList>
            <person name="Varghese N."/>
            <person name="Submissions S."/>
        </authorList>
    </citation>
    <scope>NUCLEOTIDE SEQUENCE [LARGE SCALE GENOMIC DNA]</scope>
    <source>
        <strain evidence="4">ATCC 20501</strain>
        <strain evidence="2 3">CGMCC 4.3529</strain>
    </source>
</reference>
<dbReference type="AlphaFoldDB" id="A0A1H6ENS7"/>
<protein>
    <submittedName>
        <fullName evidence="1">Uncharacterized protein</fullName>
    </submittedName>
</protein>
<accession>A0A1I1QPK4</accession>
<reference evidence="1" key="2">
    <citation type="submission" date="2016-10" db="EMBL/GenBank/DDBJ databases">
        <authorList>
            <person name="de Groot N.N."/>
        </authorList>
    </citation>
    <scope>NUCLEOTIDE SEQUENCE [LARGE SCALE GENOMIC DNA]</scope>
    <source>
        <strain evidence="1">ATCC 20501</strain>
    </source>
</reference>
<dbReference type="EMBL" id="FNVB01000021">
    <property type="protein sequence ID" value="SEG98666.1"/>
    <property type="molecule type" value="Genomic_DNA"/>
</dbReference>
<evidence type="ECO:0000313" key="4">
    <source>
        <dbReference type="Proteomes" id="UP000236729"/>
    </source>
</evidence>
<proteinExistence type="predicted"/>
<sequence>MPSTRYAETPLLNVETCSHGKKNDGGITAVAEGAAFSFPACGRFHRATRDKYEVDARWTEEQRIAEERRARLALAREARRG</sequence>
<organism evidence="1 4">
    <name type="scientific">Saccharopolyspora kobensis</name>
    <dbReference type="NCBI Taxonomy" id="146035"/>
    <lineage>
        <taxon>Bacteria</taxon>
        <taxon>Bacillati</taxon>
        <taxon>Actinomycetota</taxon>
        <taxon>Actinomycetes</taxon>
        <taxon>Pseudonocardiales</taxon>
        <taxon>Pseudonocardiaceae</taxon>
        <taxon>Saccharopolyspora</taxon>
    </lineage>
</organism>
<keyword evidence="3" id="KW-1185">Reference proteome</keyword>
<gene>
    <name evidence="1" type="ORF">SAMN02982929_07176</name>
    <name evidence="2" type="ORF">SAMN05216506_103193</name>
</gene>
<dbReference type="Proteomes" id="UP000199690">
    <property type="component" value="Unassembled WGS sequence"/>
</dbReference>
<accession>A0A1H6ENS7</accession>
<evidence type="ECO:0000313" key="3">
    <source>
        <dbReference type="Proteomes" id="UP000199690"/>
    </source>
</evidence>
<name>A0A1H6ENS7_9PSEU</name>
<dbReference type="EMBL" id="FOME01000003">
    <property type="protein sequence ID" value="SFD24041.1"/>
    <property type="molecule type" value="Genomic_DNA"/>
</dbReference>
<evidence type="ECO:0000313" key="1">
    <source>
        <dbReference type="EMBL" id="SEG98666.1"/>
    </source>
</evidence>
<dbReference type="RefSeq" id="WP_093350638.1">
    <property type="nucleotide sequence ID" value="NZ_FNVB01000021.1"/>
</dbReference>